<feature type="region of interest" description="Disordered" evidence="2">
    <location>
        <begin position="335"/>
        <end position="375"/>
    </location>
</feature>
<organism evidence="3 4">
    <name type="scientific">Prototheca wickerhamii</name>
    <dbReference type="NCBI Taxonomy" id="3111"/>
    <lineage>
        <taxon>Eukaryota</taxon>
        <taxon>Viridiplantae</taxon>
        <taxon>Chlorophyta</taxon>
        <taxon>core chlorophytes</taxon>
        <taxon>Trebouxiophyceae</taxon>
        <taxon>Chlorellales</taxon>
        <taxon>Chlorellaceae</taxon>
        <taxon>Prototheca</taxon>
    </lineage>
</organism>
<feature type="region of interest" description="Disordered" evidence="2">
    <location>
        <begin position="390"/>
        <end position="432"/>
    </location>
</feature>
<protein>
    <submittedName>
        <fullName evidence="3">Uncharacterized protein</fullName>
    </submittedName>
</protein>
<keyword evidence="1" id="KW-0175">Coiled coil</keyword>
<name>A0AAD9IM87_PROWI</name>
<evidence type="ECO:0000313" key="3">
    <source>
        <dbReference type="EMBL" id="KAK2080233.1"/>
    </source>
</evidence>
<evidence type="ECO:0000313" key="4">
    <source>
        <dbReference type="Proteomes" id="UP001255856"/>
    </source>
</evidence>
<sequence length="463" mass="52054">MNTEGSLSYSSQRYADRPPKQSWMVTAGEGQDTSSLRAKLKQLENEKVRQEVELAELRATATRLREETAAQVRARHAAEHRLEAQRRAAEAHEACSARRRVAARSPSKPLPGRGRAAASQDEPESAACATCEALKQRLFELEQELPSLREAAQVAEESAAFQERAAATMRRALDLAAGRLSRAAGAEIGREILLAAARGEQADQADALRAELALARQEQQAAERLVAEARAAARHARAGLAQELAAARAQLEAQARELEAARKAKKLAERRHRDSEHAFELERASLRRQAREAGARAEGRRALLFAPRRRRRCASRPCTSSAPCSRIIVRRRWTSSADRRRRPGRCRARRRPSKKLRSSQSLPARSSRFPFSSPTWHSWRPPSTWRPFCHHRKRAHPPRKATCRRPRPVHRRPLPRLQTRQTSGARRRGPWLAGSARWRPWSRSWPATTLAARAQKGGLPRTC</sequence>
<keyword evidence="4" id="KW-1185">Reference proteome</keyword>
<feature type="region of interest" description="Disordered" evidence="2">
    <location>
        <begin position="88"/>
        <end position="122"/>
    </location>
</feature>
<reference evidence="3" key="1">
    <citation type="submission" date="2021-01" db="EMBL/GenBank/DDBJ databases">
        <authorList>
            <person name="Eckstrom K.M.E."/>
        </authorList>
    </citation>
    <scope>NUCLEOTIDE SEQUENCE</scope>
    <source>
        <strain evidence="3">UVCC 0001</strain>
    </source>
</reference>
<feature type="coiled-coil region" evidence="1">
    <location>
        <begin position="198"/>
        <end position="278"/>
    </location>
</feature>
<proteinExistence type="predicted"/>
<accession>A0AAD9IM87</accession>
<evidence type="ECO:0000256" key="1">
    <source>
        <dbReference type="SAM" id="Coils"/>
    </source>
</evidence>
<feature type="compositionally biased region" description="Basic residues" evidence="2">
    <location>
        <begin position="335"/>
        <end position="357"/>
    </location>
</feature>
<gene>
    <name evidence="3" type="ORF">QBZ16_000086</name>
</gene>
<feature type="coiled-coil region" evidence="1">
    <location>
        <begin position="33"/>
        <end position="67"/>
    </location>
</feature>
<evidence type="ECO:0000256" key="2">
    <source>
        <dbReference type="SAM" id="MobiDB-lite"/>
    </source>
</evidence>
<feature type="compositionally biased region" description="Basic residues" evidence="2">
    <location>
        <begin position="390"/>
        <end position="414"/>
    </location>
</feature>
<comment type="caution">
    <text evidence="3">The sequence shown here is derived from an EMBL/GenBank/DDBJ whole genome shotgun (WGS) entry which is preliminary data.</text>
</comment>
<feature type="compositionally biased region" description="Low complexity" evidence="2">
    <location>
        <begin position="358"/>
        <end position="374"/>
    </location>
</feature>
<dbReference type="AlphaFoldDB" id="A0AAD9IM87"/>
<feature type="region of interest" description="Disordered" evidence="2">
    <location>
        <begin position="1"/>
        <end position="31"/>
    </location>
</feature>
<feature type="coiled-coil region" evidence="1">
    <location>
        <begin position="131"/>
        <end position="158"/>
    </location>
</feature>
<feature type="compositionally biased region" description="Polar residues" evidence="2">
    <location>
        <begin position="1"/>
        <end position="13"/>
    </location>
</feature>
<dbReference type="EMBL" id="JASFZW010000001">
    <property type="protein sequence ID" value="KAK2080233.1"/>
    <property type="molecule type" value="Genomic_DNA"/>
</dbReference>
<dbReference type="Proteomes" id="UP001255856">
    <property type="component" value="Unassembled WGS sequence"/>
</dbReference>